<dbReference type="Proteomes" id="UP001054945">
    <property type="component" value="Unassembled WGS sequence"/>
</dbReference>
<dbReference type="EMBL" id="BPLR01003108">
    <property type="protein sequence ID" value="GIX81249.1"/>
    <property type="molecule type" value="Genomic_DNA"/>
</dbReference>
<keyword evidence="2" id="KW-1185">Reference proteome</keyword>
<reference evidence="1 2" key="1">
    <citation type="submission" date="2021-06" db="EMBL/GenBank/DDBJ databases">
        <title>Caerostris extrusa draft genome.</title>
        <authorList>
            <person name="Kono N."/>
            <person name="Arakawa K."/>
        </authorList>
    </citation>
    <scope>NUCLEOTIDE SEQUENCE [LARGE SCALE GENOMIC DNA]</scope>
</reference>
<organism evidence="1 2">
    <name type="scientific">Caerostris extrusa</name>
    <name type="common">Bark spider</name>
    <name type="synonym">Caerostris bankana</name>
    <dbReference type="NCBI Taxonomy" id="172846"/>
    <lineage>
        <taxon>Eukaryota</taxon>
        <taxon>Metazoa</taxon>
        <taxon>Ecdysozoa</taxon>
        <taxon>Arthropoda</taxon>
        <taxon>Chelicerata</taxon>
        <taxon>Arachnida</taxon>
        <taxon>Araneae</taxon>
        <taxon>Araneomorphae</taxon>
        <taxon>Entelegynae</taxon>
        <taxon>Araneoidea</taxon>
        <taxon>Araneidae</taxon>
        <taxon>Caerostris</taxon>
    </lineage>
</organism>
<comment type="caution">
    <text evidence="1">The sequence shown here is derived from an EMBL/GenBank/DDBJ whole genome shotgun (WGS) entry which is preliminary data.</text>
</comment>
<accession>A0AAV4N8X6</accession>
<evidence type="ECO:0000313" key="1">
    <source>
        <dbReference type="EMBL" id="GIX81249.1"/>
    </source>
</evidence>
<gene>
    <name evidence="1" type="ORF">CEXT_552901</name>
</gene>
<proteinExistence type="predicted"/>
<protein>
    <submittedName>
        <fullName evidence="1">Uncharacterized protein</fullName>
    </submittedName>
</protein>
<dbReference type="AlphaFoldDB" id="A0AAV4N8X6"/>
<name>A0AAV4N8X6_CAEEX</name>
<evidence type="ECO:0000313" key="2">
    <source>
        <dbReference type="Proteomes" id="UP001054945"/>
    </source>
</evidence>
<sequence length="136" mass="15385">MPMLFPTRYITAESVMYLRTADIVICIGVQILIGSHGWCEGKIRNSRLHTAPFTESAVACRPACRFSFTYPTKSSASEGSIPGHCGWRENCRHVGMLHTSGFVVSARYLYKRRVLTKGLKMCGSSKYDYWETIYES</sequence>